<dbReference type="Proteomes" id="UP000663874">
    <property type="component" value="Unassembled WGS sequence"/>
</dbReference>
<dbReference type="EMBL" id="CAJOAX010000018">
    <property type="protein sequence ID" value="CAF3480972.1"/>
    <property type="molecule type" value="Genomic_DNA"/>
</dbReference>
<organism evidence="2 5">
    <name type="scientific">Rotaria sordida</name>
    <dbReference type="NCBI Taxonomy" id="392033"/>
    <lineage>
        <taxon>Eukaryota</taxon>
        <taxon>Metazoa</taxon>
        <taxon>Spiralia</taxon>
        <taxon>Gnathifera</taxon>
        <taxon>Rotifera</taxon>
        <taxon>Eurotatoria</taxon>
        <taxon>Bdelloidea</taxon>
        <taxon>Philodinida</taxon>
        <taxon>Philodinidae</taxon>
        <taxon>Rotaria</taxon>
    </lineage>
</organism>
<proteinExistence type="predicted"/>
<accession>A0A815GSF6</accession>
<dbReference type="Proteomes" id="UP000663823">
    <property type="component" value="Unassembled WGS sequence"/>
</dbReference>
<gene>
    <name evidence="4" type="ORF">FNK824_LOCUS5317</name>
    <name evidence="3" type="ORF">OTI717_LOCUS520</name>
    <name evidence="1" type="ORF">RFH988_LOCUS30050</name>
    <name evidence="2" type="ORF">SEV965_LOCUS28417</name>
</gene>
<dbReference type="OrthoDB" id="10035184at2759"/>
<evidence type="ECO:0000313" key="2">
    <source>
        <dbReference type="EMBL" id="CAF1342442.1"/>
    </source>
</evidence>
<evidence type="ECO:0000313" key="4">
    <source>
        <dbReference type="EMBL" id="CAF3638608.1"/>
    </source>
</evidence>
<dbReference type="EMBL" id="CAJOBE010000420">
    <property type="protein sequence ID" value="CAF3638608.1"/>
    <property type="molecule type" value="Genomic_DNA"/>
</dbReference>
<reference evidence="2" key="1">
    <citation type="submission" date="2021-02" db="EMBL/GenBank/DDBJ databases">
        <authorList>
            <person name="Nowell W R."/>
        </authorList>
    </citation>
    <scope>NUCLEOTIDE SEQUENCE</scope>
</reference>
<protein>
    <submittedName>
        <fullName evidence="2">Uncharacterized protein</fullName>
    </submittedName>
</protein>
<evidence type="ECO:0000313" key="5">
    <source>
        <dbReference type="Proteomes" id="UP000663889"/>
    </source>
</evidence>
<name>A0A815GSF6_9BILA</name>
<dbReference type="EMBL" id="CAJNOU010002697">
    <property type="protein sequence ID" value="CAF1342442.1"/>
    <property type="molecule type" value="Genomic_DNA"/>
</dbReference>
<comment type="caution">
    <text evidence="2">The sequence shown here is derived from an EMBL/GenBank/DDBJ whole genome shotgun (WGS) entry which is preliminary data.</text>
</comment>
<dbReference type="EMBL" id="CAJNOO010002931">
    <property type="protein sequence ID" value="CAF1307280.1"/>
    <property type="molecule type" value="Genomic_DNA"/>
</dbReference>
<sequence>MIAEKNQSAIIRVISTMYTPQSMTANKTYISQFLIGQIKRDTSHTHSQDSLYVTTNGAHTHNISNPGYDHEGQTGSVKYGPSGWKMKVSGYDNAQLDRIHFISLNFTGIIIQSAGDHSQTVLWRN</sequence>
<evidence type="ECO:0000313" key="1">
    <source>
        <dbReference type="EMBL" id="CAF1307280.1"/>
    </source>
</evidence>
<dbReference type="Proteomes" id="UP000663882">
    <property type="component" value="Unassembled WGS sequence"/>
</dbReference>
<evidence type="ECO:0000313" key="3">
    <source>
        <dbReference type="EMBL" id="CAF3480972.1"/>
    </source>
</evidence>
<dbReference type="Proteomes" id="UP000663889">
    <property type="component" value="Unassembled WGS sequence"/>
</dbReference>
<dbReference type="AlphaFoldDB" id="A0A815GSF6"/>